<proteinExistence type="predicted"/>
<dbReference type="GO" id="GO:0035803">
    <property type="term" value="P:egg coat formation"/>
    <property type="evidence" value="ECO:0007669"/>
    <property type="project" value="TreeGrafter"/>
</dbReference>
<dbReference type="EMBL" id="CADEAL010002913">
    <property type="protein sequence ID" value="CAB1442768.1"/>
    <property type="molecule type" value="Genomic_DNA"/>
</dbReference>
<keyword evidence="2" id="KW-0732">Signal</keyword>
<keyword evidence="1" id="KW-1015">Disulfide bond</keyword>
<dbReference type="Pfam" id="PF00100">
    <property type="entry name" value="Zona_pellucida"/>
    <property type="match status" value="1"/>
</dbReference>
<feature type="signal peptide" evidence="2">
    <location>
        <begin position="1"/>
        <end position="18"/>
    </location>
</feature>
<dbReference type="PANTHER" id="PTHR11576:SF26">
    <property type="entry name" value="ZONA PELLUCIDA GLYCOPROTEIN 3D TANDEM DUPLICATE 2"/>
    <property type="match status" value="1"/>
</dbReference>
<dbReference type="Gene3D" id="2.60.40.4100">
    <property type="entry name" value="Zona pellucida, ZP-C domain"/>
    <property type="match status" value="1"/>
</dbReference>
<feature type="domain" description="ZP" evidence="3">
    <location>
        <begin position="125"/>
        <end position="382"/>
    </location>
</feature>
<dbReference type="GO" id="GO:0007339">
    <property type="term" value="P:binding of sperm to zona pellucida"/>
    <property type="evidence" value="ECO:0007669"/>
    <property type="project" value="TreeGrafter"/>
</dbReference>
<evidence type="ECO:0000313" key="4">
    <source>
        <dbReference type="EMBL" id="CAB1442768.1"/>
    </source>
</evidence>
<evidence type="ECO:0000313" key="5">
    <source>
        <dbReference type="Proteomes" id="UP001153269"/>
    </source>
</evidence>
<keyword evidence="5" id="KW-1185">Reference proteome</keyword>
<dbReference type="Proteomes" id="UP001153269">
    <property type="component" value="Unassembled WGS sequence"/>
</dbReference>
<dbReference type="AlphaFoldDB" id="A0A9N7V4N7"/>
<dbReference type="PROSITE" id="PS51034">
    <property type="entry name" value="ZP_2"/>
    <property type="match status" value="1"/>
</dbReference>
<dbReference type="PANTHER" id="PTHR11576">
    <property type="entry name" value="ZONA PELLUCIDA SPERM-BINDING PROTEIN 3"/>
    <property type="match status" value="1"/>
</dbReference>
<reference evidence="4" key="1">
    <citation type="submission" date="2020-03" db="EMBL/GenBank/DDBJ databases">
        <authorList>
            <person name="Weist P."/>
        </authorList>
    </citation>
    <scope>NUCLEOTIDE SEQUENCE</scope>
</reference>
<comment type="caution">
    <text evidence="4">The sequence shown here is derived from an EMBL/GenBank/DDBJ whole genome shotgun (WGS) entry which is preliminary data.</text>
</comment>
<dbReference type="GO" id="GO:0032190">
    <property type="term" value="F:acrosin binding"/>
    <property type="evidence" value="ECO:0007669"/>
    <property type="project" value="TreeGrafter"/>
</dbReference>
<evidence type="ECO:0000259" key="3">
    <source>
        <dbReference type="PROSITE" id="PS51034"/>
    </source>
</evidence>
<protein>
    <recommendedName>
        <fullName evidence="3">ZP domain-containing protein</fullName>
    </recommendedName>
</protein>
<gene>
    <name evidence="4" type="ORF">PLEPLA_LOCUS30487</name>
</gene>
<dbReference type="InterPro" id="IPR001507">
    <property type="entry name" value="ZP_dom"/>
</dbReference>
<dbReference type="InterPro" id="IPR042235">
    <property type="entry name" value="ZP-C_dom"/>
</dbReference>
<dbReference type="GO" id="GO:0031012">
    <property type="term" value="C:extracellular matrix"/>
    <property type="evidence" value="ECO:0007669"/>
    <property type="project" value="TreeGrafter"/>
</dbReference>
<dbReference type="FunFam" id="2.60.40.4100:FF:000002">
    <property type="entry name" value="Zona pellucida sperm-binding protein 3"/>
    <property type="match status" value="1"/>
</dbReference>
<evidence type="ECO:0000256" key="2">
    <source>
        <dbReference type="SAM" id="SignalP"/>
    </source>
</evidence>
<sequence length="463" mass="51898">MEMTRAGLLLLLVCAAYSYQFRSGAGRGLAVRNPDAEWDRLTTVMSEERNVASSPRAWKATQLKANKDTFPRYKLISKFKFQKEAFKPERGVRPLPAFATEVLVVPSNTGTTTVAAARAPQVEVLCHLDRIYVRVLRVGFRSLDAYKYMKLGSCPVNQGTKEHYYFLYLLTTDCNFKKESLPDYLSYSAVLQYNPTGPVIRELPFAVPVQCKYHRLFHSYKVGFNPILQGGTVFKELTPKQNAVLQAQDALGNALSGSKTYILGQLMFFEAKTAEATTKSGDQRMYINECFMTADQSPNSQPKYTVIANRGCMIDSKLISQSKFLSGSSKMSQRFQVSAFIFKDMVSTSSVSQQLYMHCEVTLGVSPPSPSFKACNYDSATKKWKELYGHDSVCTCCETTCPSAQASASKKTISSASWKVNLSDKDGHVNVEPRMRSLDTDQFNLEDSDMAVHADFINYWEDD</sequence>
<dbReference type="SMART" id="SM00241">
    <property type="entry name" value="ZP"/>
    <property type="match status" value="1"/>
</dbReference>
<organism evidence="4 5">
    <name type="scientific">Pleuronectes platessa</name>
    <name type="common">European plaice</name>
    <dbReference type="NCBI Taxonomy" id="8262"/>
    <lineage>
        <taxon>Eukaryota</taxon>
        <taxon>Metazoa</taxon>
        <taxon>Chordata</taxon>
        <taxon>Craniata</taxon>
        <taxon>Vertebrata</taxon>
        <taxon>Euteleostomi</taxon>
        <taxon>Actinopterygii</taxon>
        <taxon>Neopterygii</taxon>
        <taxon>Teleostei</taxon>
        <taxon>Neoteleostei</taxon>
        <taxon>Acanthomorphata</taxon>
        <taxon>Carangaria</taxon>
        <taxon>Pleuronectiformes</taxon>
        <taxon>Pleuronectoidei</taxon>
        <taxon>Pleuronectidae</taxon>
        <taxon>Pleuronectes</taxon>
    </lineage>
</organism>
<dbReference type="InterPro" id="IPR055355">
    <property type="entry name" value="ZP-C"/>
</dbReference>
<feature type="chain" id="PRO_5040321992" description="ZP domain-containing protein" evidence="2">
    <location>
        <begin position="19"/>
        <end position="463"/>
    </location>
</feature>
<dbReference type="GO" id="GO:2000344">
    <property type="term" value="P:positive regulation of acrosome reaction"/>
    <property type="evidence" value="ECO:0007669"/>
    <property type="project" value="TreeGrafter"/>
</dbReference>
<evidence type="ECO:0000256" key="1">
    <source>
        <dbReference type="ARBA" id="ARBA00023157"/>
    </source>
</evidence>
<name>A0A9N7V4N7_PLEPL</name>
<dbReference type="Gene3D" id="2.60.40.3210">
    <property type="entry name" value="Zona pellucida, ZP-N domain"/>
    <property type="match status" value="1"/>
</dbReference>
<accession>A0A9N7V4N7</accession>